<evidence type="ECO:0000256" key="1">
    <source>
        <dbReference type="ARBA" id="ARBA00004141"/>
    </source>
</evidence>
<accession>A0A6J7D2C8</accession>
<evidence type="ECO:0000256" key="4">
    <source>
        <dbReference type="ARBA" id="ARBA00022679"/>
    </source>
</evidence>
<dbReference type="GO" id="GO:0008444">
    <property type="term" value="F:CDP-diacylglycerol-glycerol-3-phosphate 3-phosphatidyltransferase activity"/>
    <property type="evidence" value="ECO:0007669"/>
    <property type="project" value="InterPro"/>
</dbReference>
<dbReference type="InterPro" id="IPR043130">
    <property type="entry name" value="CDP-OH_PTrfase_TM_dom"/>
</dbReference>
<protein>
    <submittedName>
        <fullName evidence="12">Unannotated protein</fullName>
    </submittedName>
</protein>
<keyword evidence="7" id="KW-0443">Lipid metabolism</keyword>
<proteinExistence type="inferred from homology"/>
<evidence type="ECO:0000256" key="7">
    <source>
        <dbReference type="ARBA" id="ARBA00023098"/>
    </source>
</evidence>
<keyword evidence="8 11" id="KW-0472">Membrane</keyword>
<feature type="transmembrane region" description="Helical" evidence="11">
    <location>
        <begin position="71"/>
        <end position="87"/>
    </location>
</feature>
<keyword evidence="9" id="KW-0594">Phospholipid biosynthesis</keyword>
<dbReference type="GO" id="GO:0016020">
    <property type="term" value="C:membrane"/>
    <property type="evidence" value="ECO:0007669"/>
    <property type="project" value="UniProtKB-SubCell"/>
</dbReference>
<dbReference type="PANTHER" id="PTHR14269">
    <property type="entry name" value="CDP-DIACYLGLYCEROL--GLYCEROL-3-PHOSPHATE 3-PHOSPHATIDYLTRANSFERASE-RELATED"/>
    <property type="match status" value="1"/>
</dbReference>
<keyword evidence="10" id="KW-1208">Phospholipid metabolism</keyword>
<evidence type="ECO:0000256" key="11">
    <source>
        <dbReference type="SAM" id="Phobius"/>
    </source>
</evidence>
<evidence type="ECO:0000256" key="9">
    <source>
        <dbReference type="ARBA" id="ARBA00023209"/>
    </source>
</evidence>
<comment type="subcellular location">
    <subcellularLocation>
        <location evidence="1">Membrane</location>
        <topology evidence="1">Multi-pass membrane protein</topology>
    </subcellularLocation>
</comment>
<keyword evidence="3" id="KW-0444">Lipid biosynthesis</keyword>
<dbReference type="Gene3D" id="1.20.120.1760">
    <property type="match status" value="1"/>
</dbReference>
<dbReference type="GO" id="GO:0046474">
    <property type="term" value="P:glycerophospholipid biosynthetic process"/>
    <property type="evidence" value="ECO:0007669"/>
    <property type="project" value="TreeGrafter"/>
</dbReference>
<evidence type="ECO:0000256" key="6">
    <source>
        <dbReference type="ARBA" id="ARBA00022989"/>
    </source>
</evidence>
<evidence type="ECO:0000256" key="5">
    <source>
        <dbReference type="ARBA" id="ARBA00022692"/>
    </source>
</evidence>
<evidence type="ECO:0000256" key="3">
    <source>
        <dbReference type="ARBA" id="ARBA00022516"/>
    </source>
</evidence>
<evidence type="ECO:0000256" key="2">
    <source>
        <dbReference type="ARBA" id="ARBA00010441"/>
    </source>
</evidence>
<dbReference type="Pfam" id="PF01066">
    <property type="entry name" value="CDP-OH_P_transf"/>
    <property type="match status" value="1"/>
</dbReference>
<reference evidence="12" key="1">
    <citation type="submission" date="2020-05" db="EMBL/GenBank/DDBJ databases">
        <authorList>
            <person name="Chiriac C."/>
            <person name="Salcher M."/>
            <person name="Ghai R."/>
            <person name="Kavagutti S V."/>
        </authorList>
    </citation>
    <scope>NUCLEOTIDE SEQUENCE</scope>
</reference>
<feature type="transmembrane region" description="Helical" evidence="11">
    <location>
        <begin position="124"/>
        <end position="142"/>
    </location>
</feature>
<keyword evidence="5 11" id="KW-0812">Transmembrane</keyword>
<dbReference type="InterPro" id="IPR000462">
    <property type="entry name" value="CDP-OH_P_trans"/>
</dbReference>
<sequence>MKKDTYFTIPNALTFLRLCGIPLFIYLTLNLHANAWAIVVLAIGGATDYFDGKLARAWGQTSRLGEIADPAIDRLYILAILMVFLIQGVLPLWLIALLITRDLVLGVVTIGLRRKGYGVLKVTYLGKAATFNLMYAFPFLLLTHMHNALGTIAFVIGWSFAIWGVGLYISTGIDYLRSATSTIRGGYVINS</sequence>
<dbReference type="InterPro" id="IPR004570">
    <property type="entry name" value="Phosphatidylglycerol_P_synth"/>
</dbReference>
<dbReference type="InterPro" id="IPR050324">
    <property type="entry name" value="CDP-alcohol_PTase-I"/>
</dbReference>
<organism evidence="12">
    <name type="scientific">freshwater metagenome</name>
    <dbReference type="NCBI Taxonomy" id="449393"/>
    <lineage>
        <taxon>unclassified sequences</taxon>
        <taxon>metagenomes</taxon>
        <taxon>ecological metagenomes</taxon>
    </lineage>
</organism>
<keyword evidence="6 11" id="KW-1133">Transmembrane helix</keyword>
<dbReference type="PANTHER" id="PTHR14269:SF62">
    <property type="entry name" value="CDP-DIACYLGLYCEROL--GLYCEROL-3-PHOSPHATE 3-PHOSPHATIDYLTRANSFERASE 1, CHLOROPLASTIC"/>
    <property type="match status" value="1"/>
</dbReference>
<dbReference type="AlphaFoldDB" id="A0A6J7D2C8"/>
<evidence type="ECO:0000313" key="12">
    <source>
        <dbReference type="EMBL" id="CAB4861283.1"/>
    </source>
</evidence>
<name>A0A6J7D2C8_9ZZZZ</name>
<dbReference type="PROSITE" id="PS00379">
    <property type="entry name" value="CDP_ALCOHOL_P_TRANSF"/>
    <property type="match status" value="1"/>
</dbReference>
<dbReference type="InterPro" id="IPR048254">
    <property type="entry name" value="CDP_ALCOHOL_P_TRANSF_CS"/>
</dbReference>
<dbReference type="PIRSF" id="PIRSF000847">
    <property type="entry name" value="Phos_ph_gly_syn"/>
    <property type="match status" value="1"/>
</dbReference>
<evidence type="ECO:0000256" key="8">
    <source>
        <dbReference type="ARBA" id="ARBA00023136"/>
    </source>
</evidence>
<comment type="similarity">
    <text evidence="2">Belongs to the CDP-alcohol phosphatidyltransferase class-I family.</text>
</comment>
<gene>
    <name evidence="12" type="ORF">UFOPK3342_00435</name>
</gene>
<evidence type="ECO:0000256" key="10">
    <source>
        <dbReference type="ARBA" id="ARBA00023264"/>
    </source>
</evidence>
<dbReference type="EMBL" id="CAFBLH010000009">
    <property type="protein sequence ID" value="CAB4861283.1"/>
    <property type="molecule type" value="Genomic_DNA"/>
</dbReference>
<keyword evidence="4" id="KW-0808">Transferase</keyword>
<feature type="transmembrane region" description="Helical" evidence="11">
    <location>
        <begin position="148"/>
        <end position="169"/>
    </location>
</feature>